<accession>A0A4U6W247</accession>
<organism evidence="1 2">
    <name type="scientific">Setaria viridis</name>
    <name type="common">Green bristlegrass</name>
    <name type="synonym">Setaria italica subsp. viridis</name>
    <dbReference type="NCBI Taxonomy" id="4556"/>
    <lineage>
        <taxon>Eukaryota</taxon>
        <taxon>Viridiplantae</taxon>
        <taxon>Streptophyta</taxon>
        <taxon>Embryophyta</taxon>
        <taxon>Tracheophyta</taxon>
        <taxon>Spermatophyta</taxon>
        <taxon>Magnoliopsida</taxon>
        <taxon>Liliopsida</taxon>
        <taxon>Poales</taxon>
        <taxon>Poaceae</taxon>
        <taxon>PACMAD clade</taxon>
        <taxon>Panicoideae</taxon>
        <taxon>Panicodae</taxon>
        <taxon>Paniceae</taxon>
        <taxon>Cenchrinae</taxon>
        <taxon>Setaria</taxon>
    </lineage>
</organism>
<reference evidence="1" key="1">
    <citation type="submission" date="2019-03" db="EMBL/GenBank/DDBJ databases">
        <title>WGS assembly of Setaria viridis.</title>
        <authorList>
            <person name="Huang P."/>
            <person name="Jenkins J."/>
            <person name="Grimwood J."/>
            <person name="Barry K."/>
            <person name="Healey A."/>
            <person name="Mamidi S."/>
            <person name="Sreedasyam A."/>
            <person name="Shu S."/>
            <person name="Feldman M."/>
            <person name="Wu J."/>
            <person name="Yu Y."/>
            <person name="Chen C."/>
            <person name="Johnson J."/>
            <person name="Rokhsar D."/>
            <person name="Baxter I."/>
            <person name="Schmutz J."/>
            <person name="Brutnell T."/>
            <person name="Kellogg E."/>
        </authorList>
    </citation>
    <scope>NUCLEOTIDE SEQUENCE [LARGE SCALE GENOMIC DNA]</scope>
</reference>
<keyword evidence="2" id="KW-1185">Reference proteome</keyword>
<evidence type="ECO:0000313" key="2">
    <source>
        <dbReference type="Proteomes" id="UP000298652"/>
    </source>
</evidence>
<protein>
    <submittedName>
        <fullName evidence="1">Uncharacterized protein</fullName>
    </submittedName>
</protein>
<evidence type="ECO:0000313" key="1">
    <source>
        <dbReference type="EMBL" id="TKW36508.1"/>
    </source>
</evidence>
<dbReference type="Proteomes" id="UP000298652">
    <property type="component" value="Chromosome 2"/>
</dbReference>
<proteinExistence type="predicted"/>
<gene>
    <name evidence="1" type="ORF">SEVIR_2G445000v2</name>
</gene>
<name>A0A4U6W247_SETVI</name>
<dbReference type="AlphaFoldDB" id="A0A4U6W247"/>
<dbReference type="EMBL" id="CM016553">
    <property type="protein sequence ID" value="TKW36508.1"/>
    <property type="molecule type" value="Genomic_DNA"/>
</dbReference>
<sequence>MDTPMQTRCRAAIGAGPSVSEREELVVPPGRCVTMHCNCLFLAEPATLQDWWAHIRRLQPRGSRKGLDSLFVLQLWKERSARLFERQMSSVQERIQGIKQEAQLWVEAGACRLGCLRCE</sequence>
<dbReference type="Gramene" id="TKW36508">
    <property type="protein sequence ID" value="TKW36508"/>
    <property type="gene ID" value="SEVIR_2G445000v2"/>
</dbReference>